<dbReference type="EMBL" id="JAERTY010000010">
    <property type="protein sequence ID" value="MBL1410655.1"/>
    <property type="molecule type" value="Genomic_DNA"/>
</dbReference>
<name>A0ABS1R810_9SPHI</name>
<dbReference type="Gene3D" id="2.60.40.2340">
    <property type="match status" value="1"/>
</dbReference>
<organism evidence="2 3">
    <name type="scientific">Sphingobacterium faecale</name>
    <dbReference type="NCBI Taxonomy" id="2803775"/>
    <lineage>
        <taxon>Bacteria</taxon>
        <taxon>Pseudomonadati</taxon>
        <taxon>Bacteroidota</taxon>
        <taxon>Sphingobacteriia</taxon>
        <taxon>Sphingobacteriales</taxon>
        <taxon>Sphingobacteriaceae</taxon>
        <taxon>Sphingobacterium</taxon>
    </lineage>
</organism>
<dbReference type="Gene3D" id="2.60.120.890">
    <property type="entry name" value="BT2081, beta-jelly-roll domain"/>
    <property type="match status" value="1"/>
</dbReference>
<accession>A0ABS1R810</accession>
<evidence type="ECO:0000313" key="2">
    <source>
        <dbReference type="EMBL" id="MBL1410655.1"/>
    </source>
</evidence>
<comment type="caution">
    <text evidence="2">The sequence shown here is derived from an EMBL/GenBank/DDBJ whole genome shotgun (WGS) entry which is preliminary data.</text>
</comment>
<reference evidence="2 3" key="1">
    <citation type="submission" date="2021-01" db="EMBL/GenBank/DDBJ databases">
        <title>C459-1 draft genome sequence.</title>
        <authorList>
            <person name="Zhang X.-F."/>
        </authorList>
    </citation>
    <scope>NUCLEOTIDE SEQUENCE [LARGE SCALE GENOMIC DNA]</scope>
    <source>
        <strain evidence="3">C459-1</strain>
    </source>
</reference>
<evidence type="ECO:0000259" key="1">
    <source>
        <dbReference type="Pfam" id="PF13201"/>
    </source>
</evidence>
<feature type="domain" description="Putative carbohydrate metabolism" evidence="1">
    <location>
        <begin position="125"/>
        <end position="372"/>
    </location>
</feature>
<dbReference type="InterPro" id="IPR038653">
    <property type="entry name" value="Put_CMD_sf"/>
</dbReference>
<gene>
    <name evidence="2" type="ORF">JKG61_17990</name>
</gene>
<evidence type="ECO:0000313" key="3">
    <source>
        <dbReference type="Proteomes" id="UP000625283"/>
    </source>
</evidence>
<dbReference type="Pfam" id="PF13201">
    <property type="entry name" value="PCMD"/>
    <property type="match status" value="1"/>
</dbReference>
<dbReference type="InterPro" id="IPR025112">
    <property type="entry name" value="PCMD"/>
</dbReference>
<dbReference type="RefSeq" id="WP_202104348.1">
    <property type="nucleotide sequence ID" value="NZ_JAERTY010000010.1"/>
</dbReference>
<dbReference type="Proteomes" id="UP000625283">
    <property type="component" value="Unassembled WGS sequence"/>
</dbReference>
<protein>
    <submittedName>
        <fullName evidence="2">PCMD domain-containing protein</fullName>
    </submittedName>
</protein>
<proteinExistence type="predicted"/>
<sequence length="377" mass="41709">MKYRIIVLLTAVTTLFMSGCIKDEALNTEADIETASIPHGDQILQVKPSIGDDRVIFRLKRFSGSYLQAPEFTLTGGATIEPASGTEQDFFAPKQYKVTSQDGVWSKTYTVSFIIDDVADFYSTFENAEVVEAKNPKGFYHQFFELTTTNQKKYDWATANQGYNMLAATLLEPGEKLEPSIYPTAQTTDGYIGKGVKMITKSTGPLGGLFGSPLAAGNLFVGEFRLASPTIESTRFGLPYNAKKAPVALKGFFKYKAGEKFAVNTPPSTLMKDTWDAYAILFEKSIDGKDYLTGSHGFKDARMVSVARIGNKEQIETNEWTFFEIPFSFVNGKSFDPAKEYLYTIVFSSSKEGDLFNGAVGSTLYIDEVELVVDQTK</sequence>
<keyword evidence="3" id="KW-1185">Reference proteome</keyword>
<dbReference type="PROSITE" id="PS51257">
    <property type="entry name" value="PROKAR_LIPOPROTEIN"/>
    <property type="match status" value="1"/>
</dbReference>